<organism evidence="1 2">
    <name type="scientific">Caenorhabditis auriculariae</name>
    <dbReference type="NCBI Taxonomy" id="2777116"/>
    <lineage>
        <taxon>Eukaryota</taxon>
        <taxon>Metazoa</taxon>
        <taxon>Ecdysozoa</taxon>
        <taxon>Nematoda</taxon>
        <taxon>Chromadorea</taxon>
        <taxon>Rhabditida</taxon>
        <taxon>Rhabditina</taxon>
        <taxon>Rhabditomorpha</taxon>
        <taxon>Rhabditoidea</taxon>
        <taxon>Rhabditidae</taxon>
        <taxon>Peloderinae</taxon>
        <taxon>Caenorhabditis</taxon>
    </lineage>
</organism>
<evidence type="ECO:0000313" key="2">
    <source>
        <dbReference type="Proteomes" id="UP000835052"/>
    </source>
</evidence>
<evidence type="ECO:0000313" key="1">
    <source>
        <dbReference type="EMBL" id="CAD6191073.1"/>
    </source>
</evidence>
<reference evidence="1" key="1">
    <citation type="submission" date="2020-10" db="EMBL/GenBank/DDBJ databases">
        <authorList>
            <person name="Kikuchi T."/>
        </authorList>
    </citation>
    <scope>NUCLEOTIDE SEQUENCE</scope>
    <source>
        <strain evidence="1">NKZ352</strain>
    </source>
</reference>
<proteinExistence type="predicted"/>
<dbReference type="Proteomes" id="UP000835052">
    <property type="component" value="Unassembled WGS sequence"/>
</dbReference>
<comment type="caution">
    <text evidence="1">The sequence shown here is derived from an EMBL/GenBank/DDBJ whole genome shotgun (WGS) entry which is preliminary data.</text>
</comment>
<dbReference type="OrthoDB" id="5806113at2759"/>
<dbReference type="EMBL" id="CAJGYM010000019">
    <property type="protein sequence ID" value="CAD6191073.1"/>
    <property type="molecule type" value="Genomic_DNA"/>
</dbReference>
<protein>
    <submittedName>
        <fullName evidence="1">Uncharacterized protein</fullName>
    </submittedName>
</protein>
<gene>
    <name evidence="1" type="ORF">CAUJ_LOCUS6992</name>
</gene>
<accession>A0A8S1H6V4</accession>
<keyword evidence="2" id="KW-1185">Reference proteome</keyword>
<name>A0A8S1H6V4_9PELO</name>
<dbReference type="AlphaFoldDB" id="A0A8S1H6V4"/>
<sequence>MPSISSPQSLGLPIYIPEVAPDTSTMSTTTTTLSLTAKKSTMIEPTEVQEEDIGCQLSDITFAPPKISENEKEGVLEPVVECSSPAKIGCNTAKISCEIPMNSEYPLVAVFAKINGVDWATTDLMTSKAETELLCAPDKNWTYVSDIPSLIGLIYDANQVFCLLVPQITNDYEYVSDLDNSEAL</sequence>